<dbReference type="Pfam" id="PF02321">
    <property type="entry name" value="OEP"/>
    <property type="match status" value="2"/>
</dbReference>
<dbReference type="PROSITE" id="PS51257">
    <property type="entry name" value="PROKAR_LIPOPROTEIN"/>
    <property type="match status" value="1"/>
</dbReference>
<dbReference type="AlphaFoldDB" id="A0A857JE02"/>
<evidence type="ECO:0000313" key="3">
    <source>
        <dbReference type="EMBL" id="QHJ01009.1"/>
    </source>
</evidence>
<gene>
    <name evidence="3" type="ORF">GT347_25280</name>
</gene>
<keyword evidence="2" id="KW-0812">Transmembrane</keyword>
<keyword evidence="2" id="KW-0564">Palmitate</keyword>
<comment type="similarity">
    <text evidence="1 2">Belongs to the outer membrane factor (OMF) (TC 1.B.17) family.</text>
</comment>
<keyword evidence="2" id="KW-0472">Membrane</keyword>
<evidence type="ECO:0000256" key="2">
    <source>
        <dbReference type="RuleBase" id="RU362097"/>
    </source>
</evidence>
<organism evidence="3 4">
    <name type="scientific">Xylophilus rhododendri</name>
    <dbReference type="NCBI Taxonomy" id="2697032"/>
    <lineage>
        <taxon>Bacteria</taxon>
        <taxon>Pseudomonadati</taxon>
        <taxon>Pseudomonadota</taxon>
        <taxon>Betaproteobacteria</taxon>
        <taxon>Burkholderiales</taxon>
        <taxon>Xylophilus</taxon>
    </lineage>
</organism>
<keyword evidence="2" id="KW-1134">Transmembrane beta strand</keyword>
<dbReference type="GO" id="GO:0015562">
    <property type="term" value="F:efflux transmembrane transporter activity"/>
    <property type="evidence" value="ECO:0007669"/>
    <property type="project" value="InterPro"/>
</dbReference>
<reference evidence="3 4" key="1">
    <citation type="submission" date="2020-01" db="EMBL/GenBank/DDBJ databases">
        <title>Genome sequencing of strain KACC 21265.</title>
        <authorList>
            <person name="Heo J."/>
            <person name="Kim S.-J."/>
            <person name="Kim J.-S."/>
            <person name="Hong S.-B."/>
            <person name="Kwon S.-W."/>
        </authorList>
    </citation>
    <scope>NUCLEOTIDE SEQUENCE [LARGE SCALE GENOMIC DNA]</scope>
    <source>
        <strain evidence="3 4">KACC 21265</strain>
    </source>
</reference>
<dbReference type="PANTHER" id="PTHR30203">
    <property type="entry name" value="OUTER MEMBRANE CATION EFFLUX PROTEIN"/>
    <property type="match status" value="1"/>
</dbReference>
<name>A0A857JE02_9BURK</name>
<proteinExistence type="inferred from homology"/>
<keyword evidence="4" id="KW-1185">Reference proteome</keyword>
<dbReference type="PANTHER" id="PTHR30203:SF32">
    <property type="entry name" value="CATION EFFLUX SYSTEM PROTEIN CUSC"/>
    <property type="match status" value="1"/>
</dbReference>
<sequence>MKNRLLPISLAVLLSACSSLAPSYRQPAAPVPQAWPVGAAYAPTTQGRATDIPWQDFVLDERLRQVIAQALANSRDLRKTVASIESARAQYRVQRAALLPTVAAGVSGTRARSATSSTNGGELATVRTQSTNAGVSVSSYELDLFGKVRSLSDAALETYLATEEVSRATRISLIAETTSAWLTLGADRSKLAIAQQTLESAQRSMALTQKRLEAGVTSRVDVRQAETVYQQARADLASTTTQIAQDRNALELLAGSPVADALLPAELPSTDGVVLADVPAGLSSQVLLGRPDVLQAEHQLKSANANIGAARAAFFPSLSLTASGGVASAALAGLFSGGAATVWSLAPSLSVPIFDGGANRASLAYSQAQQSLYLSSYELAVQTAFQEVSDALARRGTMAEQLAAQTALVDAAADSYRLADARYQKGVDTFLTALDSQRTLYTAQTTLVTTRLTALDNRVTLYRVLGGGVSG</sequence>
<keyword evidence="2" id="KW-0732">Signal</keyword>
<protein>
    <submittedName>
        <fullName evidence="3">Efflux transporter outer membrane subunit</fullName>
    </submittedName>
</protein>
<accession>A0A857JE02</accession>
<dbReference type="Proteomes" id="UP000464787">
    <property type="component" value="Chromosome"/>
</dbReference>
<dbReference type="InterPro" id="IPR010131">
    <property type="entry name" value="MdtP/NodT-like"/>
</dbReference>
<evidence type="ECO:0000313" key="4">
    <source>
        <dbReference type="Proteomes" id="UP000464787"/>
    </source>
</evidence>
<feature type="signal peptide" evidence="2">
    <location>
        <begin position="1"/>
        <end position="21"/>
    </location>
</feature>
<evidence type="ECO:0000256" key="1">
    <source>
        <dbReference type="ARBA" id="ARBA00007613"/>
    </source>
</evidence>
<dbReference type="Gene3D" id="2.20.200.10">
    <property type="entry name" value="Outer membrane efflux proteins (OEP)"/>
    <property type="match status" value="1"/>
</dbReference>
<comment type="subcellular location">
    <subcellularLocation>
        <location evidence="2">Cell membrane</location>
        <topology evidence="2">Lipid-anchor</topology>
    </subcellularLocation>
</comment>
<dbReference type="RefSeq" id="WP_160554818.1">
    <property type="nucleotide sequence ID" value="NZ_CP047650.1"/>
</dbReference>
<dbReference type="GO" id="GO:0005886">
    <property type="term" value="C:plasma membrane"/>
    <property type="evidence" value="ECO:0007669"/>
    <property type="project" value="UniProtKB-SubCell"/>
</dbReference>
<dbReference type="NCBIfam" id="TIGR01845">
    <property type="entry name" value="outer_NodT"/>
    <property type="match status" value="1"/>
</dbReference>
<dbReference type="KEGG" id="xyk:GT347_25280"/>
<dbReference type="InterPro" id="IPR003423">
    <property type="entry name" value="OMP_efflux"/>
</dbReference>
<dbReference type="Gene3D" id="1.20.1600.10">
    <property type="entry name" value="Outer membrane efflux proteins (OEP)"/>
    <property type="match status" value="1"/>
</dbReference>
<keyword evidence="2" id="KW-0449">Lipoprotein</keyword>
<feature type="chain" id="PRO_5033107341" evidence="2">
    <location>
        <begin position="22"/>
        <end position="471"/>
    </location>
</feature>
<dbReference type="SUPFAM" id="SSF56954">
    <property type="entry name" value="Outer membrane efflux proteins (OEP)"/>
    <property type="match status" value="1"/>
</dbReference>
<dbReference type="EMBL" id="CP047650">
    <property type="protein sequence ID" value="QHJ01009.1"/>
    <property type="molecule type" value="Genomic_DNA"/>
</dbReference>